<dbReference type="GO" id="GO:0008270">
    <property type="term" value="F:zinc ion binding"/>
    <property type="evidence" value="ECO:0007669"/>
    <property type="project" value="InterPro"/>
</dbReference>
<dbReference type="InterPro" id="IPR015517">
    <property type="entry name" value="dCMP_deaminase-rel"/>
</dbReference>
<feature type="binding site" evidence="7">
    <location>
        <position position="115"/>
    </location>
    <ligand>
        <name>Zn(2+)</name>
        <dbReference type="ChEBI" id="CHEBI:29105"/>
        <note>catalytic</note>
    </ligand>
</feature>
<keyword evidence="4" id="KW-0378">Hydrolase</keyword>
<dbReference type="PROSITE" id="PS00903">
    <property type="entry name" value="CYT_DCMP_DEAMINASES_1"/>
    <property type="match status" value="1"/>
</dbReference>
<dbReference type="SUPFAM" id="SSF53927">
    <property type="entry name" value="Cytidine deaminase-like"/>
    <property type="match status" value="1"/>
</dbReference>
<dbReference type="InterPro" id="IPR016193">
    <property type="entry name" value="Cytidine_deaminase-like"/>
</dbReference>
<evidence type="ECO:0000256" key="3">
    <source>
        <dbReference type="ARBA" id="ARBA00022723"/>
    </source>
</evidence>
<dbReference type="Gene3D" id="3.40.140.10">
    <property type="entry name" value="Cytidine Deaminase, domain 2"/>
    <property type="match status" value="1"/>
</dbReference>
<dbReference type="Proteomes" id="UP000178106">
    <property type="component" value="Unassembled WGS sequence"/>
</dbReference>
<evidence type="ECO:0000313" key="9">
    <source>
        <dbReference type="EMBL" id="OGZ19861.1"/>
    </source>
</evidence>
<protein>
    <submittedName>
        <fullName evidence="9">Cell division protein DedD</fullName>
    </submittedName>
</protein>
<dbReference type="PROSITE" id="PS51747">
    <property type="entry name" value="CYT_DCMP_DEAMINASES_2"/>
    <property type="match status" value="1"/>
</dbReference>
<dbReference type="GO" id="GO:0051301">
    <property type="term" value="P:cell division"/>
    <property type="evidence" value="ECO:0007669"/>
    <property type="project" value="UniProtKB-KW"/>
</dbReference>
<evidence type="ECO:0000313" key="10">
    <source>
        <dbReference type="Proteomes" id="UP000178106"/>
    </source>
</evidence>
<dbReference type="GO" id="GO:0006220">
    <property type="term" value="P:pyrimidine nucleotide metabolic process"/>
    <property type="evidence" value="ECO:0007669"/>
    <property type="project" value="InterPro"/>
</dbReference>
<organism evidence="9 10">
    <name type="scientific">Candidatus Lloydbacteria bacterium RIFOXYC12_FULL_46_25</name>
    <dbReference type="NCBI Taxonomy" id="1798670"/>
    <lineage>
        <taxon>Bacteria</taxon>
        <taxon>Candidatus Lloydiibacteriota</taxon>
    </lineage>
</organism>
<comment type="similarity">
    <text evidence="2">Belongs to the cytidine and deoxycytidylate deaminase family.</text>
</comment>
<gene>
    <name evidence="9" type="ORF">A2494_02195</name>
</gene>
<feature type="binding site" evidence="7">
    <location>
        <position position="87"/>
    </location>
    <ligand>
        <name>Zn(2+)</name>
        <dbReference type="ChEBI" id="CHEBI:29105"/>
        <note>catalytic</note>
    </ligand>
</feature>
<dbReference type="EMBL" id="MHLU01000038">
    <property type="protein sequence ID" value="OGZ19861.1"/>
    <property type="molecule type" value="Genomic_DNA"/>
</dbReference>
<dbReference type="Pfam" id="PF00383">
    <property type="entry name" value="dCMP_cyt_deam_1"/>
    <property type="match status" value="1"/>
</dbReference>
<dbReference type="AlphaFoldDB" id="A0A1G2E3M6"/>
<comment type="caution">
    <text evidence="9">The sequence shown here is derived from an EMBL/GenBank/DDBJ whole genome shotgun (WGS) entry which is preliminary data.</text>
</comment>
<keyword evidence="9" id="KW-0131">Cell cycle</keyword>
<proteinExistence type="inferred from homology"/>
<keyword evidence="3 7" id="KW-0479">Metal-binding</keyword>
<dbReference type="InterPro" id="IPR016192">
    <property type="entry name" value="APOBEC/CMP_deaminase_Zn-bd"/>
</dbReference>
<evidence type="ECO:0000256" key="7">
    <source>
        <dbReference type="PIRSR" id="PIRSR006019-2"/>
    </source>
</evidence>
<feature type="domain" description="CMP/dCMP-type deaminase" evidence="8">
    <location>
        <begin position="13"/>
        <end position="144"/>
    </location>
</feature>
<reference evidence="9 10" key="1">
    <citation type="journal article" date="2016" name="Nat. Commun.">
        <title>Thousands of microbial genomes shed light on interconnected biogeochemical processes in an aquifer system.</title>
        <authorList>
            <person name="Anantharaman K."/>
            <person name="Brown C.T."/>
            <person name="Hug L.A."/>
            <person name="Sharon I."/>
            <person name="Castelle C.J."/>
            <person name="Probst A.J."/>
            <person name="Thomas B.C."/>
            <person name="Singh A."/>
            <person name="Wilkins M.J."/>
            <person name="Karaoz U."/>
            <person name="Brodie E.L."/>
            <person name="Williams K.H."/>
            <person name="Hubbard S.S."/>
            <person name="Banfield J.F."/>
        </authorList>
    </citation>
    <scope>NUCLEOTIDE SEQUENCE [LARGE SCALE GENOMIC DNA]</scope>
</reference>
<dbReference type="GO" id="GO:0004132">
    <property type="term" value="F:dCMP deaminase activity"/>
    <property type="evidence" value="ECO:0007669"/>
    <property type="project" value="InterPro"/>
</dbReference>
<keyword evidence="5 7" id="KW-0862">Zinc</keyword>
<feature type="binding site" evidence="7">
    <location>
        <position position="118"/>
    </location>
    <ligand>
        <name>Zn(2+)</name>
        <dbReference type="ChEBI" id="CHEBI:29105"/>
        <note>catalytic</note>
    </ligand>
</feature>
<evidence type="ECO:0000256" key="4">
    <source>
        <dbReference type="ARBA" id="ARBA00022801"/>
    </source>
</evidence>
<dbReference type="PANTHER" id="PTHR11086:SF18">
    <property type="entry name" value="DEOXYCYTIDYLATE DEAMINASE"/>
    <property type="match status" value="1"/>
</dbReference>
<sequence length="172" mass="18892">MRSEEPKTHVRPSWDEYFMQIAEMVGTRATCDRGRSGCVATRDKRILSTGYVGSPSGVKSCDEEGHEFHVVIHDDGSKTQHCIRTTHAEQNVIAQAARASASLEGATLYVHMTPCYACAKMIINAGIVRVVANKDYHAGARSKEIFKEAGVLFELMNSELETYPGQAVEEGV</sequence>
<evidence type="ECO:0000256" key="1">
    <source>
        <dbReference type="ARBA" id="ARBA00001947"/>
    </source>
</evidence>
<dbReference type="GO" id="GO:0005737">
    <property type="term" value="C:cytoplasm"/>
    <property type="evidence" value="ECO:0007669"/>
    <property type="project" value="TreeGrafter"/>
</dbReference>
<dbReference type="InterPro" id="IPR035105">
    <property type="entry name" value="Deoxycytidylate_deaminase_dom"/>
</dbReference>
<dbReference type="CDD" id="cd01286">
    <property type="entry name" value="deoxycytidylate_deaminase"/>
    <property type="match status" value="1"/>
</dbReference>
<dbReference type="InterPro" id="IPR016473">
    <property type="entry name" value="dCMP_deaminase"/>
</dbReference>
<evidence type="ECO:0000256" key="5">
    <source>
        <dbReference type="ARBA" id="ARBA00022833"/>
    </source>
</evidence>
<dbReference type="PANTHER" id="PTHR11086">
    <property type="entry name" value="DEOXYCYTIDYLATE DEAMINASE-RELATED"/>
    <property type="match status" value="1"/>
</dbReference>
<evidence type="ECO:0000259" key="8">
    <source>
        <dbReference type="PROSITE" id="PS51747"/>
    </source>
</evidence>
<accession>A0A1G2E3M6</accession>
<feature type="active site" description="Proton donor" evidence="6">
    <location>
        <position position="89"/>
    </location>
</feature>
<keyword evidence="9" id="KW-0132">Cell division</keyword>
<name>A0A1G2E3M6_9BACT</name>
<evidence type="ECO:0000256" key="2">
    <source>
        <dbReference type="ARBA" id="ARBA00006576"/>
    </source>
</evidence>
<comment type="cofactor">
    <cofactor evidence="1 7">
        <name>Zn(2+)</name>
        <dbReference type="ChEBI" id="CHEBI:29105"/>
    </cofactor>
</comment>
<dbReference type="PIRSF" id="PIRSF006019">
    <property type="entry name" value="dCMP_deaminase"/>
    <property type="match status" value="1"/>
</dbReference>
<dbReference type="InterPro" id="IPR002125">
    <property type="entry name" value="CMP_dCMP_dom"/>
</dbReference>
<evidence type="ECO:0000256" key="6">
    <source>
        <dbReference type="PIRSR" id="PIRSR006019-1"/>
    </source>
</evidence>